<keyword evidence="2" id="KW-1185">Reference proteome</keyword>
<reference evidence="1 2" key="1">
    <citation type="journal article" date="2019" name="Front. Microbiol.">
        <title>Genomes of Neutrophilic Sulfur-Oxidizing Chemolithoautotrophs Representing 9 Proteobacterial Species From 8 Genera.</title>
        <authorList>
            <person name="Watanabe T."/>
            <person name="Kojima H."/>
            <person name="Umezawa K."/>
            <person name="Hori C."/>
            <person name="Takasuka T.E."/>
            <person name="Kato Y."/>
            <person name="Fukui M."/>
        </authorList>
    </citation>
    <scope>NUCLEOTIDE SEQUENCE [LARGE SCALE GENOMIC DNA]</scope>
    <source>
        <strain evidence="1 2">TTN</strain>
    </source>
</reference>
<proteinExistence type="predicted"/>
<dbReference type="AlphaFoldDB" id="A0A401JF92"/>
<gene>
    <name evidence="1" type="ORF">SFMTTN_2077</name>
</gene>
<dbReference type="RefSeq" id="WP_124705049.1">
    <property type="nucleotide sequence ID" value="NZ_BGOW01000017.1"/>
</dbReference>
<accession>A0A401JF92</accession>
<dbReference type="SUPFAM" id="SSF46785">
    <property type="entry name" value="Winged helix' DNA-binding domain"/>
    <property type="match status" value="1"/>
</dbReference>
<evidence type="ECO:0008006" key="3">
    <source>
        <dbReference type="Google" id="ProtNLM"/>
    </source>
</evidence>
<dbReference type="OrthoDB" id="8527781at2"/>
<name>A0A401JF92_9PROT</name>
<organism evidence="1 2">
    <name type="scientific">Sulfuriferula multivorans</name>
    <dbReference type="NCBI Taxonomy" id="1559896"/>
    <lineage>
        <taxon>Bacteria</taxon>
        <taxon>Pseudomonadati</taxon>
        <taxon>Pseudomonadota</taxon>
        <taxon>Betaproteobacteria</taxon>
        <taxon>Nitrosomonadales</taxon>
        <taxon>Sulfuricellaceae</taxon>
        <taxon>Sulfuriferula</taxon>
    </lineage>
</organism>
<sequence>MKPFTQHVAEDRRLMILRILSESGEYRANIYLIQRMLANVGHAVSGDMLRDDLAWLEQHGLVEVTTTAGLEIPSLISRGLDAALGRTRVPGVARPMPEA</sequence>
<protein>
    <recommendedName>
        <fullName evidence="3">ArsR family transcriptional regulator</fullName>
    </recommendedName>
</protein>
<dbReference type="EMBL" id="BGOW01000017">
    <property type="protein sequence ID" value="GBL46264.1"/>
    <property type="molecule type" value="Genomic_DNA"/>
</dbReference>
<evidence type="ECO:0000313" key="1">
    <source>
        <dbReference type="EMBL" id="GBL46264.1"/>
    </source>
</evidence>
<dbReference type="Proteomes" id="UP000286806">
    <property type="component" value="Unassembled WGS sequence"/>
</dbReference>
<dbReference type="InterPro" id="IPR036390">
    <property type="entry name" value="WH_DNA-bd_sf"/>
</dbReference>
<comment type="caution">
    <text evidence="1">The sequence shown here is derived from an EMBL/GenBank/DDBJ whole genome shotgun (WGS) entry which is preliminary data.</text>
</comment>
<evidence type="ECO:0000313" key="2">
    <source>
        <dbReference type="Proteomes" id="UP000286806"/>
    </source>
</evidence>